<dbReference type="SUPFAM" id="SSF52540">
    <property type="entry name" value="P-loop containing nucleoside triphosphate hydrolases"/>
    <property type="match status" value="1"/>
</dbReference>
<evidence type="ECO:0000256" key="1">
    <source>
        <dbReference type="ARBA" id="ARBA00022741"/>
    </source>
</evidence>
<dbReference type="PRINTS" id="PR00819">
    <property type="entry name" value="CBXCFQXSUPER"/>
</dbReference>
<dbReference type="InterPro" id="IPR027417">
    <property type="entry name" value="P-loop_NTPase"/>
</dbReference>
<dbReference type="Proteomes" id="UP001482520">
    <property type="component" value="Unassembled WGS sequence"/>
</dbReference>
<dbReference type="PANTHER" id="PTHR42759">
    <property type="entry name" value="MOXR FAMILY PROTEIN"/>
    <property type="match status" value="1"/>
</dbReference>
<keyword evidence="2" id="KW-0067">ATP-binding</keyword>
<dbReference type="CDD" id="cd00009">
    <property type="entry name" value="AAA"/>
    <property type="match status" value="1"/>
</dbReference>
<evidence type="ECO:0000259" key="4">
    <source>
        <dbReference type="SMART" id="SM00382"/>
    </source>
</evidence>
<name>A0ABV1P3A3_9ACTN</name>
<evidence type="ECO:0000313" key="5">
    <source>
        <dbReference type="EMBL" id="MEQ7849246.1"/>
    </source>
</evidence>
<dbReference type="SMART" id="SM00382">
    <property type="entry name" value="AAA"/>
    <property type="match status" value="1"/>
</dbReference>
<dbReference type="PIRSF" id="PIRSF002849">
    <property type="entry name" value="AAA_ATPase_chaperone_MoxR_prd"/>
    <property type="match status" value="1"/>
</dbReference>
<dbReference type="RefSeq" id="WP_349805537.1">
    <property type="nucleotide sequence ID" value="NZ_JBEGDP010000032.1"/>
</dbReference>
<comment type="caution">
    <text evidence="5">The sequence shown here is derived from an EMBL/GenBank/DDBJ whole genome shotgun (WGS) entry which is preliminary data.</text>
</comment>
<dbReference type="EMBL" id="JBEGDP010000032">
    <property type="protein sequence ID" value="MEQ7849246.1"/>
    <property type="molecule type" value="Genomic_DNA"/>
</dbReference>
<accession>A0ABV1P3A3</accession>
<dbReference type="InterPro" id="IPR050764">
    <property type="entry name" value="CbbQ/NirQ/NorQ/GpvN"/>
</dbReference>
<keyword evidence="6" id="KW-1185">Reference proteome</keyword>
<dbReference type="InterPro" id="IPR000641">
    <property type="entry name" value="CbxX/CfxQ"/>
</dbReference>
<protein>
    <submittedName>
        <fullName evidence="5">MoxR family ATPase</fullName>
    </submittedName>
</protein>
<evidence type="ECO:0000256" key="3">
    <source>
        <dbReference type="SAM" id="MobiDB-lite"/>
    </source>
</evidence>
<dbReference type="Gene3D" id="3.40.50.300">
    <property type="entry name" value="P-loop containing nucleotide triphosphate hydrolases"/>
    <property type="match status" value="1"/>
</dbReference>
<keyword evidence="1" id="KW-0547">Nucleotide-binding</keyword>
<evidence type="ECO:0000256" key="2">
    <source>
        <dbReference type="ARBA" id="ARBA00022840"/>
    </source>
</evidence>
<feature type="domain" description="AAA+ ATPase" evidence="4">
    <location>
        <begin position="38"/>
        <end position="155"/>
    </location>
</feature>
<dbReference type="Pfam" id="PF07728">
    <property type="entry name" value="AAA_5"/>
    <property type="match status" value="1"/>
</dbReference>
<evidence type="ECO:0000313" key="6">
    <source>
        <dbReference type="Proteomes" id="UP001482520"/>
    </source>
</evidence>
<dbReference type="InterPro" id="IPR011704">
    <property type="entry name" value="ATPase_dyneun-rel_AAA"/>
</dbReference>
<feature type="region of interest" description="Disordered" evidence="3">
    <location>
        <begin position="302"/>
        <end position="326"/>
    </location>
</feature>
<dbReference type="InterPro" id="IPR003593">
    <property type="entry name" value="AAA+_ATPase"/>
</dbReference>
<proteinExistence type="predicted"/>
<sequence length="326" mass="33896">MPDHPTPVTAGATADAVAPVAAVDRSEEAQVLQAALRSGAHVLLEGPPGTGKSTLLRQVARERDIPFVLVEGNAELTPARLVGHFDPALVLARGYSPEIFEDGPLLAAMRSGGLLYVEELNRIPEETLNVLLAAMSEKEITVPRLGCVVAAPGFGLVAAMNPFDAIGTARVSSALYDRTCRISMGYQPAGAERAIVALHTGGPGSTCSAGSTGAAGPEWEAKVVEVVRATREHPDLEWGSSVRGAIDVARITVELAALRGVPATEWHVGLAAAKASLTGRVRLHEGCGRTPEQVVTELWTRVFGPPPETDPPDGAPDSGEAGPGEP</sequence>
<gene>
    <name evidence="5" type="ORF">V6R90_18370</name>
</gene>
<organism evidence="5 6">
    <name type="scientific">Nocardioides kribbensis</name>
    <dbReference type="NCBI Taxonomy" id="305517"/>
    <lineage>
        <taxon>Bacteria</taxon>
        <taxon>Bacillati</taxon>
        <taxon>Actinomycetota</taxon>
        <taxon>Actinomycetes</taxon>
        <taxon>Propionibacteriales</taxon>
        <taxon>Nocardioidaceae</taxon>
        <taxon>Nocardioides</taxon>
    </lineage>
</organism>
<reference evidence="5 6" key="1">
    <citation type="submission" date="2024-02" db="EMBL/GenBank/DDBJ databases">
        <title>Full genome sequence of Nocardioides kribbensis.</title>
        <authorList>
            <person name="Poletto B.L."/>
            <person name="Silva G."/>
            <person name="Galante D."/>
            <person name="Campos K.R."/>
            <person name="Santos M.B.N."/>
            <person name="Sacchi C.T."/>
        </authorList>
    </citation>
    <scope>NUCLEOTIDE SEQUENCE [LARGE SCALE GENOMIC DNA]</scope>
    <source>
        <strain evidence="5 6">O4R</strain>
    </source>
</reference>
<dbReference type="PANTHER" id="PTHR42759:SF1">
    <property type="entry name" value="MAGNESIUM-CHELATASE SUBUNIT CHLD"/>
    <property type="match status" value="1"/>
</dbReference>